<proteinExistence type="predicted"/>
<dbReference type="RefSeq" id="WP_152266283.1">
    <property type="nucleotide sequence ID" value="NZ_VOKX01000144.1"/>
</dbReference>
<dbReference type="EMBL" id="VOKX01000144">
    <property type="protein sequence ID" value="KAB7832668.1"/>
    <property type="molecule type" value="Genomic_DNA"/>
</dbReference>
<comment type="caution">
    <text evidence="1">The sequence shown here is derived from an EMBL/GenBank/DDBJ whole genome shotgun (WGS) entry which is preliminary data.</text>
</comment>
<evidence type="ECO:0000313" key="1">
    <source>
        <dbReference type="EMBL" id="KAB7832668.1"/>
    </source>
</evidence>
<keyword evidence="2" id="KW-1185">Reference proteome</keyword>
<gene>
    <name evidence="1" type="ORF">FRZ00_34660</name>
</gene>
<reference evidence="1 2" key="1">
    <citation type="journal article" date="2019" name="Microb. Cell Fact.">
        <title>Exploring novel herbicidin analogues by transcriptional regulator overexpression and MS/MS molecular networking.</title>
        <authorList>
            <person name="Shi Y."/>
            <person name="Gu R."/>
            <person name="Li Y."/>
            <person name="Wang X."/>
            <person name="Ren W."/>
            <person name="Li X."/>
            <person name="Wang L."/>
            <person name="Xie Y."/>
            <person name="Hong B."/>
        </authorList>
    </citation>
    <scope>NUCLEOTIDE SEQUENCE [LARGE SCALE GENOMIC DNA]</scope>
    <source>
        <strain evidence="1 2">US-43</strain>
    </source>
</reference>
<organism evidence="1 2">
    <name type="scientific">Streptomyces mobaraensis</name>
    <name type="common">Streptoverticillium mobaraense</name>
    <dbReference type="NCBI Taxonomy" id="35621"/>
    <lineage>
        <taxon>Bacteria</taxon>
        <taxon>Bacillati</taxon>
        <taxon>Actinomycetota</taxon>
        <taxon>Actinomycetes</taxon>
        <taxon>Kitasatosporales</taxon>
        <taxon>Streptomycetaceae</taxon>
        <taxon>Streptomyces</taxon>
    </lineage>
</organism>
<dbReference type="AlphaFoldDB" id="A0A5N5VWX8"/>
<evidence type="ECO:0000313" key="2">
    <source>
        <dbReference type="Proteomes" id="UP000327000"/>
    </source>
</evidence>
<sequence>MKRRDSSALKGGYWCSCAVVFGGVTDGPKLVTAFDARSAAEAVISVIVAMEMMAVAPEEKEATAARARAERTQAASSLIAGQMCTYTVARGELEVTWTIRPVLFLPLADRSESRLPTCSRRFTTYPFRPLLPPQPTE</sequence>
<dbReference type="Proteomes" id="UP000327000">
    <property type="component" value="Unassembled WGS sequence"/>
</dbReference>
<name>A0A5N5VWX8_STRMB</name>
<dbReference type="OrthoDB" id="4261536at2"/>
<protein>
    <submittedName>
        <fullName evidence="1">Uncharacterized protein</fullName>
    </submittedName>
</protein>
<accession>A0A5N5VWX8</accession>